<evidence type="ECO:0000313" key="2">
    <source>
        <dbReference type="Proteomes" id="UP000320390"/>
    </source>
</evidence>
<evidence type="ECO:0000313" key="1">
    <source>
        <dbReference type="EMBL" id="QDV04930.1"/>
    </source>
</evidence>
<gene>
    <name evidence="1" type="ORF">Poly30_04250</name>
</gene>
<dbReference type="Proteomes" id="UP000320390">
    <property type="component" value="Chromosome"/>
</dbReference>
<reference evidence="1 2" key="1">
    <citation type="submission" date="2019-02" db="EMBL/GenBank/DDBJ databases">
        <title>Deep-cultivation of Planctomycetes and their phenomic and genomic characterization uncovers novel biology.</title>
        <authorList>
            <person name="Wiegand S."/>
            <person name="Jogler M."/>
            <person name="Boedeker C."/>
            <person name="Pinto D."/>
            <person name="Vollmers J."/>
            <person name="Rivas-Marin E."/>
            <person name="Kohn T."/>
            <person name="Peeters S.H."/>
            <person name="Heuer A."/>
            <person name="Rast P."/>
            <person name="Oberbeckmann S."/>
            <person name="Bunk B."/>
            <person name="Jeske O."/>
            <person name="Meyerdierks A."/>
            <person name="Storesund J.E."/>
            <person name="Kallscheuer N."/>
            <person name="Luecker S."/>
            <person name="Lage O.M."/>
            <person name="Pohl T."/>
            <person name="Merkel B.J."/>
            <person name="Hornburger P."/>
            <person name="Mueller R.-W."/>
            <person name="Bruemmer F."/>
            <person name="Labrenz M."/>
            <person name="Spormann A.M."/>
            <person name="Op den Camp H."/>
            <person name="Overmann J."/>
            <person name="Amann R."/>
            <person name="Jetten M.S.M."/>
            <person name="Mascher T."/>
            <person name="Medema M.H."/>
            <person name="Devos D.P."/>
            <person name="Kaster A.-K."/>
            <person name="Ovreas L."/>
            <person name="Rohde M."/>
            <person name="Galperin M.Y."/>
            <person name="Jogler C."/>
        </authorList>
    </citation>
    <scope>NUCLEOTIDE SEQUENCE [LARGE SCALE GENOMIC DNA]</scope>
    <source>
        <strain evidence="1 2">Poly30</strain>
    </source>
</reference>
<protein>
    <submittedName>
        <fullName evidence="1">Uncharacterized protein</fullName>
    </submittedName>
</protein>
<accession>A0A518ELG6</accession>
<dbReference type="EMBL" id="CP036434">
    <property type="protein sequence ID" value="QDV04930.1"/>
    <property type="molecule type" value="Genomic_DNA"/>
</dbReference>
<name>A0A518ELG6_9BACT</name>
<dbReference type="AlphaFoldDB" id="A0A518ELG6"/>
<keyword evidence="2" id="KW-1185">Reference proteome</keyword>
<proteinExistence type="predicted"/>
<organism evidence="1 2">
    <name type="scientific">Saltatorellus ferox</name>
    <dbReference type="NCBI Taxonomy" id="2528018"/>
    <lineage>
        <taxon>Bacteria</taxon>
        <taxon>Pseudomonadati</taxon>
        <taxon>Planctomycetota</taxon>
        <taxon>Planctomycetia</taxon>
        <taxon>Planctomycetia incertae sedis</taxon>
        <taxon>Saltatorellus</taxon>
    </lineage>
</organism>
<sequence length="320" mass="32911">MAGGVVAGMACAGWAIPLGASDRPMGATEGARNWGLAGVPVDLAGAPIEVLRADPNGDQDQDRDGVPDAQEIVLGLLPQTADSDGDGYDDGEELARQSDPLDYESIPMSGGISASLTARGEEDKLRLVICIHEPAGEVGLAKVRIGALTSQGVVSVPIGRFLGLADIYEADAVDAAKVTVIDIPLSANFVHANEYVTFFLAAGNFQDITYNAASKVDVQSTDGVLLLLRPLEATAQSFVDGGSIRQPIPPASGPSIPTTWIPGAVCFQRSVTVGGNGAVVLKQIVEANCLSGWDTFCASDCSSSVGSTFRTIDPAALLGG</sequence>